<keyword evidence="2" id="KW-1185">Reference proteome</keyword>
<dbReference type="AlphaFoldDB" id="A0A2K3Q8V9"/>
<proteinExistence type="predicted"/>
<comment type="caution">
    <text evidence="1">The sequence shown here is derived from an EMBL/GenBank/DDBJ whole genome shotgun (WGS) entry which is preliminary data.</text>
</comment>
<gene>
    <name evidence="1" type="ORF">TCAP_06154</name>
</gene>
<sequence>MRSTLLRPLLPRYKLSSPGSTSFPLPQLASSSNTFRAARFFSATSAIMGNKVFFDVEWEGPVMQDGKPTSAVK</sequence>
<keyword evidence="1" id="KW-0413">Isomerase</keyword>
<name>A0A2K3Q8V9_9HYPO</name>
<accession>A0A2K3Q8V9</accession>
<dbReference type="STRING" id="45235.A0A2K3Q8V9"/>
<dbReference type="GO" id="GO:0016853">
    <property type="term" value="F:isomerase activity"/>
    <property type="evidence" value="ECO:0007669"/>
    <property type="project" value="UniProtKB-KW"/>
</dbReference>
<organism evidence="1 2">
    <name type="scientific">Tolypocladium capitatum</name>
    <dbReference type="NCBI Taxonomy" id="45235"/>
    <lineage>
        <taxon>Eukaryota</taxon>
        <taxon>Fungi</taxon>
        <taxon>Dikarya</taxon>
        <taxon>Ascomycota</taxon>
        <taxon>Pezizomycotina</taxon>
        <taxon>Sordariomycetes</taxon>
        <taxon>Hypocreomycetidae</taxon>
        <taxon>Hypocreales</taxon>
        <taxon>Ophiocordycipitaceae</taxon>
        <taxon>Tolypocladium</taxon>
    </lineage>
</organism>
<dbReference type="EMBL" id="NRSZ01001013">
    <property type="protein sequence ID" value="PNY23903.1"/>
    <property type="molecule type" value="Genomic_DNA"/>
</dbReference>
<evidence type="ECO:0000313" key="2">
    <source>
        <dbReference type="Proteomes" id="UP000236621"/>
    </source>
</evidence>
<reference evidence="1 2" key="1">
    <citation type="submission" date="2017-08" db="EMBL/GenBank/DDBJ databases">
        <title>Harnessing the power of phylogenomics to disentangle the directionality and signatures of interkingdom host jumping in the parasitic fungal genus Tolypocladium.</title>
        <authorList>
            <person name="Quandt C.A."/>
            <person name="Patterson W."/>
            <person name="Spatafora J.W."/>
        </authorList>
    </citation>
    <scope>NUCLEOTIDE SEQUENCE [LARGE SCALE GENOMIC DNA]</scope>
    <source>
        <strain evidence="1 2">CBS 113982</strain>
    </source>
</reference>
<feature type="non-terminal residue" evidence="1">
    <location>
        <position position="73"/>
    </location>
</feature>
<dbReference type="Proteomes" id="UP000236621">
    <property type="component" value="Unassembled WGS sequence"/>
</dbReference>
<protein>
    <submittedName>
        <fullName evidence="1">Peptidyl-prolyl cis-trans isomerase</fullName>
    </submittedName>
</protein>
<evidence type="ECO:0000313" key="1">
    <source>
        <dbReference type="EMBL" id="PNY23903.1"/>
    </source>
</evidence>